<evidence type="ECO:0000313" key="3">
    <source>
        <dbReference type="Proteomes" id="UP001626550"/>
    </source>
</evidence>
<dbReference type="AlphaFoldDB" id="A0ABD2QMK1"/>
<evidence type="ECO:0000313" key="2">
    <source>
        <dbReference type="EMBL" id="KAL3320653.1"/>
    </source>
</evidence>
<sequence>MQQWEKQEDNQIPLTNQDILDRWSSDGGSVSSSSSSDYSSDEISNESINDTLDIESFQETDVTFSQAQILKKRVARQRKMHLLRRAQYYTISEGLEMALDRWQNYRHQCRRFMRLLRCQLTSTYVPHAIKQFQTKNQVISESSQQSKHYQDMRLYLEHRALRKYGKHPIKVSNLRYNAYMSKFAIMCSQVAPWRRTANTHSSIGSMPHNSSSSSLPGLSSQPGAVSSNLNSSLNLQSTQSSLVGPRQCKYRDPTTTTWEKHCTKMAIPLMNYCRHHIVLLK</sequence>
<accession>A0ABD2QMK1</accession>
<evidence type="ECO:0000256" key="1">
    <source>
        <dbReference type="SAM" id="MobiDB-lite"/>
    </source>
</evidence>
<feature type="region of interest" description="Disordered" evidence="1">
    <location>
        <begin position="199"/>
        <end position="231"/>
    </location>
</feature>
<dbReference type="EMBL" id="JBJKFK010000038">
    <property type="protein sequence ID" value="KAL3320653.1"/>
    <property type="molecule type" value="Genomic_DNA"/>
</dbReference>
<protein>
    <submittedName>
        <fullName evidence="2">Golgin subfamily A member 7</fullName>
    </submittedName>
</protein>
<reference evidence="2 3" key="1">
    <citation type="submission" date="2024-11" db="EMBL/GenBank/DDBJ databases">
        <title>Adaptive evolution of stress response genes in parasites aligns with host niche diversity.</title>
        <authorList>
            <person name="Hahn C."/>
            <person name="Resl P."/>
        </authorList>
    </citation>
    <scope>NUCLEOTIDE SEQUENCE [LARGE SCALE GENOMIC DNA]</scope>
    <source>
        <strain evidence="2">EGGRZ-B1_66</strain>
        <tissue evidence="2">Body</tissue>
    </source>
</reference>
<feature type="compositionally biased region" description="Low complexity" evidence="1">
    <location>
        <begin position="25"/>
        <end position="38"/>
    </location>
</feature>
<comment type="caution">
    <text evidence="2">The sequence shown here is derived from an EMBL/GenBank/DDBJ whole genome shotgun (WGS) entry which is preliminary data.</text>
</comment>
<name>A0ABD2QMK1_9PLAT</name>
<feature type="compositionally biased region" description="Low complexity" evidence="1">
    <location>
        <begin position="200"/>
        <end position="231"/>
    </location>
</feature>
<gene>
    <name evidence="2" type="primary">GOLGA7_1</name>
    <name evidence="2" type="ORF">Ciccas_000657</name>
</gene>
<proteinExistence type="predicted"/>
<dbReference type="Proteomes" id="UP001626550">
    <property type="component" value="Unassembled WGS sequence"/>
</dbReference>
<feature type="region of interest" description="Disordered" evidence="1">
    <location>
        <begin position="1"/>
        <end position="44"/>
    </location>
</feature>
<keyword evidence="3" id="KW-1185">Reference proteome</keyword>
<organism evidence="2 3">
    <name type="scientific">Cichlidogyrus casuarinus</name>
    <dbReference type="NCBI Taxonomy" id="1844966"/>
    <lineage>
        <taxon>Eukaryota</taxon>
        <taxon>Metazoa</taxon>
        <taxon>Spiralia</taxon>
        <taxon>Lophotrochozoa</taxon>
        <taxon>Platyhelminthes</taxon>
        <taxon>Monogenea</taxon>
        <taxon>Monopisthocotylea</taxon>
        <taxon>Dactylogyridea</taxon>
        <taxon>Ancyrocephalidae</taxon>
        <taxon>Cichlidogyrus</taxon>
    </lineage>
</organism>